<feature type="region of interest" description="Disordered" evidence="1">
    <location>
        <begin position="24"/>
        <end position="44"/>
    </location>
</feature>
<keyword evidence="3" id="KW-1185">Reference proteome</keyword>
<organism evidence="2 3">
    <name type="scientific">Carnegiea gigantea</name>
    <dbReference type="NCBI Taxonomy" id="171969"/>
    <lineage>
        <taxon>Eukaryota</taxon>
        <taxon>Viridiplantae</taxon>
        <taxon>Streptophyta</taxon>
        <taxon>Embryophyta</taxon>
        <taxon>Tracheophyta</taxon>
        <taxon>Spermatophyta</taxon>
        <taxon>Magnoliopsida</taxon>
        <taxon>eudicotyledons</taxon>
        <taxon>Gunneridae</taxon>
        <taxon>Pentapetalae</taxon>
        <taxon>Caryophyllales</taxon>
        <taxon>Cactineae</taxon>
        <taxon>Cactaceae</taxon>
        <taxon>Cactoideae</taxon>
        <taxon>Echinocereeae</taxon>
        <taxon>Carnegiea</taxon>
    </lineage>
</organism>
<evidence type="ECO:0000313" key="3">
    <source>
        <dbReference type="Proteomes" id="UP001153076"/>
    </source>
</evidence>
<reference evidence="2" key="1">
    <citation type="submission" date="2022-04" db="EMBL/GenBank/DDBJ databases">
        <title>Carnegiea gigantea Genome sequencing and assembly v2.</title>
        <authorList>
            <person name="Copetti D."/>
            <person name="Sanderson M.J."/>
            <person name="Burquez A."/>
            <person name="Wojciechowski M.F."/>
        </authorList>
    </citation>
    <scope>NUCLEOTIDE SEQUENCE</scope>
    <source>
        <strain evidence="2">SGP5-SGP5p</strain>
        <tissue evidence="2">Aerial part</tissue>
    </source>
</reference>
<protein>
    <submittedName>
        <fullName evidence="2">Uncharacterized protein</fullName>
    </submittedName>
</protein>
<dbReference type="AlphaFoldDB" id="A0A9Q1JQN6"/>
<gene>
    <name evidence="2" type="ORF">Cgig2_026270</name>
</gene>
<comment type="caution">
    <text evidence="2">The sequence shown here is derived from an EMBL/GenBank/DDBJ whole genome shotgun (WGS) entry which is preliminary data.</text>
</comment>
<sequence length="232" mass="26586">MAWDSQIQSCSIFERRRRTIGKDRAGQNALVDSDETQPSSQPLNHAMITHSSSDAMGNPGVREDRYRWAAEHASLVKEAHWEKVRNRLKDMVCEVSKKKPTTVIPWLSPDVQRIRFSCCNCKQDAIDHILVFVIYSYSKKVGRQSLLQSCFPKHIQSPRIRLFEMINQRLHRYPSNQFIFPSLANKGTVYGLGNSVSLFYEKPTNNATADKPLYTPSIIVQLQTELDSTKTK</sequence>
<name>A0A9Q1JQN6_9CARY</name>
<evidence type="ECO:0000313" key="2">
    <source>
        <dbReference type="EMBL" id="KAJ8429234.1"/>
    </source>
</evidence>
<proteinExistence type="predicted"/>
<accession>A0A9Q1JQN6</accession>
<evidence type="ECO:0000256" key="1">
    <source>
        <dbReference type="SAM" id="MobiDB-lite"/>
    </source>
</evidence>
<dbReference type="Proteomes" id="UP001153076">
    <property type="component" value="Unassembled WGS sequence"/>
</dbReference>
<dbReference type="EMBL" id="JAKOGI010000918">
    <property type="protein sequence ID" value="KAJ8429234.1"/>
    <property type="molecule type" value="Genomic_DNA"/>
</dbReference>